<feature type="compositionally biased region" description="Polar residues" evidence="1">
    <location>
        <begin position="8"/>
        <end position="21"/>
    </location>
</feature>
<dbReference type="RefSeq" id="XP_012655549.1">
    <property type="nucleotide sequence ID" value="XM_012800095.1"/>
</dbReference>
<dbReference type="Gene3D" id="3.80.10.10">
    <property type="entry name" value="Ribonuclease Inhibitor"/>
    <property type="match status" value="1"/>
</dbReference>
<proteinExistence type="predicted"/>
<evidence type="ECO:0008006" key="4">
    <source>
        <dbReference type="Google" id="ProtNLM"/>
    </source>
</evidence>
<keyword evidence="3" id="KW-1185">Reference proteome</keyword>
<dbReference type="InParanoid" id="W7WYH8"/>
<dbReference type="AlphaFoldDB" id="W7WYH8"/>
<dbReference type="EMBL" id="GG662455">
    <property type="protein sequence ID" value="EWS71920.1"/>
    <property type="molecule type" value="Genomic_DNA"/>
</dbReference>
<dbReference type="InterPro" id="IPR032675">
    <property type="entry name" value="LRR_dom_sf"/>
</dbReference>
<gene>
    <name evidence="2" type="ORF">TTHERM_000532539</name>
</gene>
<dbReference type="KEGG" id="tet:TTHERM_000532539"/>
<feature type="region of interest" description="Disordered" evidence="1">
    <location>
        <begin position="1"/>
        <end position="21"/>
    </location>
</feature>
<organism evidence="2 3">
    <name type="scientific">Tetrahymena thermophila (strain SB210)</name>
    <dbReference type="NCBI Taxonomy" id="312017"/>
    <lineage>
        <taxon>Eukaryota</taxon>
        <taxon>Sar</taxon>
        <taxon>Alveolata</taxon>
        <taxon>Ciliophora</taxon>
        <taxon>Intramacronucleata</taxon>
        <taxon>Oligohymenophorea</taxon>
        <taxon>Hymenostomatida</taxon>
        <taxon>Tetrahymenina</taxon>
        <taxon>Tetrahymenidae</taxon>
        <taxon>Tetrahymena</taxon>
    </lineage>
</organism>
<evidence type="ECO:0000256" key="1">
    <source>
        <dbReference type="SAM" id="MobiDB-lite"/>
    </source>
</evidence>
<dbReference type="GeneID" id="24439446"/>
<dbReference type="SUPFAM" id="SSF52047">
    <property type="entry name" value="RNI-like"/>
    <property type="match status" value="1"/>
</dbReference>
<sequence>MGQKPDKQQPQPSIHDNSQNQITEKYDCLKEKLIQVKQQIHNAQNQDSLFISKWGFMLDYNFGIQLGQLISNQVQLVNLKLDFSINNLQQEGVRALFENFKNLNQLQMLIINLQENKLLDEGAAGIAKGISLCKNLEHLKLDLGFNKISGEDNIFKPLGNLQNLTFLDLSFEKNTISTKGLKDMASDLSSLFNLMILKLNFKNNQFSCIDGFDTISQLKSLQQLEISFQSNQITVVSLNKWFSDIKNGFNQLISLDLDFQGNNFKDILTEQFQLSGLAQIKSLNRLGLSIYHNNLNICQEISKLNNIHRLSLTNIKDSLDQNNLFRILSKMVNLRVFEIVLLGNWEHQIFQNFKDILKAKRLVVIKKYQI</sequence>
<dbReference type="OrthoDB" id="291312at2759"/>
<protein>
    <recommendedName>
        <fullName evidence="4">Kinase domain protein</fullName>
    </recommendedName>
</protein>
<dbReference type="Proteomes" id="UP000009168">
    <property type="component" value="Unassembled WGS sequence"/>
</dbReference>
<evidence type="ECO:0000313" key="2">
    <source>
        <dbReference type="EMBL" id="EWS71920.1"/>
    </source>
</evidence>
<accession>W7WYH8</accession>
<reference evidence="3" key="1">
    <citation type="journal article" date="2006" name="PLoS Biol.">
        <title>Macronuclear genome sequence of the ciliate Tetrahymena thermophila, a model eukaryote.</title>
        <authorList>
            <person name="Eisen J.A."/>
            <person name="Coyne R.S."/>
            <person name="Wu M."/>
            <person name="Wu D."/>
            <person name="Thiagarajan M."/>
            <person name="Wortman J.R."/>
            <person name="Badger J.H."/>
            <person name="Ren Q."/>
            <person name="Amedeo P."/>
            <person name="Jones K.M."/>
            <person name="Tallon L.J."/>
            <person name="Delcher A.L."/>
            <person name="Salzberg S.L."/>
            <person name="Silva J.C."/>
            <person name="Haas B.J."/>
            <person name="Majoros W.H."/>
            <person name="Farzad M."/>
            <person name="Carlton J.M."/>
            <person name="Smith R.K. Jr."/>
            <person name="Garg J."/>
            <person name="Pearlman R.E."/>
            <person name="Karrer K.M."/>
            <person name="Sun L."/>
            <person name="Manning G."/>
            <person name="Elde N.C."/>
            <person name="Turkewitz A.P."/>
            <person name="Asai D.J."/>
            <person name="Wilkes D.E."/>
            <person name="Wang Y."/>
            <person name="Cai H."/>
            <person name="Collins K."/>
            <person name="Stewart B.A."/>
            <person name="Lee S.R."/>
            <person name="Wilamowska K."/>
            <person name="Weinberg Z."/>
            <person name="Ruzzo W.L."/>
            <person name="Wloga D."/>
            <person name="Gaertig J."/>
            <person name="Frankel J."/>
            <person name="Tsao C.-C."/>
            <person name="Gorovsky M.A."/>
            <person name="Keeling P.J."/>
            <person name="Waller R.F."/>
            <person name="Patron N.J."/>
            <person name="Cherry J.M."/>
            <person name="Stover N.A."/>
            <person name="Krieger C.J."/>
            <person name="del Toro C."/>
            <person name="Ryder H.F."/>
            <person name="Williamson S.C."/>
            <person name="Barbeau R.A."/>
            <person name="Hamilton E.P."/>
            <person name="Orias E."/>
        </authorList>
    </citation>
    <scope>NUCLEOTIDE SEQUENCE [LARGE SCALE GENOMIC DNA]</scope>
    <source>
        <strain evidence="3">SB210</strain>
    </source>
</reference>
<evidence type="ECO:0000313" key="3">
    <source>
        <dbReference type="Proteomes" id="UP000009168"/>
    </source>
</evidence>
<name>W7WYH8_TETTS</name>